<dbReference type="AlphaFoldDB" id="A0A9J6ZFH5"/>
<dbReference type="EMBL" id="CP097899">
    <property type="protein sequence ID" value="URN94632.1"/>
    <property type="molecule type" value="Genomic_DNA"/>
</dbReference>
<name>A0A9J6ZFH5_9BACL</name>
<dbReference type="InterPro" id="IPR018755">
    <property type="entry name" value="Phage_Mu_Gp48"/>
</dbReference>
<sequence>MSYGESMYGAISFGDNKDPDSQSETLPKNLMDYLPYYWRDIRDMVELQSTVGEELGISQSALAELNTQAFLTTATWGLEYWEREFGLTTDPSMSDSWRREILMAKIRGHGTVTKQMIISAAIAFSGGDVEIVEYQSESRFVVRFIGMLGIPANMAGFIAMLEQMKPAHLSFSFDYSYTTWDKLKDMTWANAGQMTWGQLRTYEGG</sequence>
<proteinExistence type="predicted"/>
<evidence type="ECO:0000313" key="2">
    <source>
        <dbReference type="Proteomes" id="UP001056756"/>
    </source>
</evidence>
<gene>
    <name evidence="1" type="ORF">NAG76_22915</name>
</gene>
<accession>A0A9J6ZFH5</accession>
<evidence type="ECO:0000313" key="1">
    <source>
        <dbReference type="EMBL" id="URN94632.1"/>
    </source>
</evidence>
<dbReference type="Pfam" id="PF10076">
    <property type="entry name" value="Phage_Mu_Gp48"/>
    <property type="match status" value="1"/>
</dbReference>
<organism evidence="1 2">
    <name type="scientific">Candidatus Pristimantibacillus lignocellulolyticus</name>
    <dbReference type="NCBI Taxonomy" id="2994561"/>
    <lineage>
        <taxon>Bacteria</taxon>
        <taxon>Bacillati</taxon>
        <taxon>Bacillota</taxon>
        <taxon>Bacilli</taxon>
        <taxon>Bacillales</taxon>
        <taxon>Paenibacillaceae</taxon>
        <taxon>Candidatus Pristimantibacillus</taxon>
    </lineage>
</organism>
<protein>
    <submittedName>
        <fullName evidence="1">YmfQ family protein</fullName>
    </submittedName>
</protein>
<reference evidence="1" key="1">
    <citation type="submission" date="2022-05" db="EMBL/GenBank/DDBJ databases">
        <title>Novel bacterial taxa in a minimal lignocellulolytic consortium and its capacity to transform plastics disclosed by genome-resolved metagenomics.</title>
        <authorList>
            <person name="Rodriguez C.A.D."/>
            <person name="Diaz-Garcia L."/>
            <person name="Herrera K."/>
            <person name="Tarazona N.A."/>
            <person name="Sproer C."/>
            <person name="Overmann J."/>
            <person name="Jimenez D.J."/>
        </authorList>
    </citation>
    <scope>NUCLEOTIDE SEQUENCE</scope>
    <source>
        <strain evidence="1">MAG5</strain>
    </source>
</reference>
<dbReference type="KEGG" id="plig:NAG76_22915"/>
<dbReference type="Proteomes" id="UP001056756">
    <property type="component" value="Chromosome"/>
</dbReference>